<proteinExistence type="predicted"/>
<keyword evidence="2" id="KW-1185">Reference proteome</keyword>
<organism evidence="1 2">
    <name type="scientific">Auriscalpium vulgare</name>
    <dbReference type="NCBI Taxonomy" id="40419"/>
    <lineage>
        <taxon>Eukaryota</taxon>
        <taxon>Fungi</taxon>
        <taxon>Dikarya</taxon>
        <taxon>Basidiomycota</taxon>
        <taxon>Agaricomycotina</taxon>
        <taxon>Agaricomycetes</taxon>
        <taxon>Russulales</taxon>
        <taxon>Auriscalpiaceae</taxon>
        <taxon>Auriscalpium</taxon>
    </lineage>
</organism>
<protein>
    <submittedName>
        <fullName evidence="1">Uncharacterized protein</fullName>
    </submittedName>
</protein>
<evidence type="ECO:0000313" key="2">
    <source>
        <dbReference type="Proteomes" id="UP000814033"/>
    </source>
</evidence>
<dbReference type="Proteomes" id="UP000814033">
    <property type="component" value="Unassembled WGS sequence"/>
</dbReference>
<gene>
    <name evidence="1" type="ORF">FA95DRAFT_1506735</name>
</gene>
<evidence type="ECO:0000313" key="1">
    <source>
        <dbReference type="EMBL" id="KAI0037642.1"/>
    </source>
</evidence>
<reference evidence="1" key="2">
    <citation type="journal article" date="2022" name="New Phytol.">
        <title>Evolutionary transition to the ectomycorrhizal habit in the genomes of a hyperdiverse lineage of mushroom-forming fungi.</title>
        <authorList>
            <person name="Looney B."/>
            <person name="Miyauchi S."/>
            <person name="Morin E."/>
            <person name="Drula E."/>
            <person name="Courty P.E."/>
            <person name="Kohler A."/>
            <person name="Kuo A."/>
            <person name="LaButti K."/>
            <person name="Pangilinan J."/>
            <person name="Lipzen A."/>
            <person name="Riley R."/>
            <person name="Andreopoulos W."/>
            <person name="He G."/>
            <person name="Johnson J."/>
            <person name="Nolan M."/>
            <person name="Tritt A."/>
            <person name="Barry K.W."/>
            <person name="Grigoriev I.V."/>
            <person name="Nagy L.G."/>
            <person name="Hibbett D."/>
            <person name="Henrissat B."/>
            <person name="Matheny P.B."/>
            <person name="Labbe J."/>
            <person name="Martin F.M."/>
        </authorList>
    </citation>
    <scope>NUCLEOTIDE SEQUENCE</scope>
    <source>
        <strain evidence="1">FP105234-sp</strain>
    </source>
</reference>
<reference evidence="1" key="1">
    <citation type="submission" date="2021-02" db="EMBL/GenBank/DDBJ databases">
        <authorList>
            <consortium name="DOE Joint Genome Institute"/>
            <person name="Ahrendt S."/>
            <person name="Looney B.P."/>
            <person name="Miyauchi S."/>
            <person name="Morin E."/>
            <person name="Drula E."/>
            <person name="Courty P.E."/>
            <person name="Chicoki N."/>
            <person name="Fauchery L."/>
            <person name="Kohler A."/>
            <person name="Kuo A."/>
            <person name="Labutti K."/>
            <person name="Pangilinan J."/>
            <person name="Lipzen A."/>
            <person name="Riley R."/>
            <person name="Andreopoulos W."/>
            <person name="He G."/>
            <person name="Johnson J."/>
            <person name="Barry K.W."/>
            <person name="Grigoriev I.V."/>
            <person name="Nagy L."/>
            <person name="Hibbett D."/>
            <person name="Henrissat B."/>
            <person name="Matheny P.B."/>
            <person name="Labbe J."/>
            <person name="Martin F."/>
        </authorList>
    </citation>
    <scope>NUCLEOTIDE SEQUENCE</scope>
    <source>
        <strain evidence="1">FP105234-sp</strain>
    </source>
</reference>
<comment type="caution">
    <text evidence="1">The sequence shown here is derived from an EMBL/GenBank/DDBJ whole genome shotgun (WGS) entry which is preliminary data.</text>
</comment>
<sequence>YNGAKAAASHLTRMLATELALKGMPVRVNAVAPGVYASEMTADVIEGTEAVAKIAQSVMPVPAGRFGTSRARSVYLSSLAGCYTNEQEIMVDEGYTAVNP</sequence>
<dbReference type="EMBL" id="MU276811">
    <property type="protein sequence ID" value="KAI0037642.1"/>
    <property type="molecule type" value="Genomic_DNA"/>
</dbReference>
<name>A0ACB8R197_9AGAM</name>
<feature type="non-terminal residue" evidence="1">
    <location>
        <position position="1"/>
    </location>
</feature>
<accession>A0ACB8R197</accession>